<name>A0AAV7W549_PLEWA</name>
<reference evidence="2" key="1">
    <citation type="journal article" date="2022" name="bioRxiv">
        <title>Sequencing and chromosome-scale assembly of the giantPleurodeles waltlgenome.</title>
        <authorList>
            <person name="Brown T."/>
            <person name="Elewa A."/>
            <person name="Iarovenko S."/>
            <person name="Subramanian E."/>
            <person name="Araus A.J."/>
            <person name="Petzold A."/>
            <person name="Susuki M."/>
            <person name="Suzuki K.-i.T."/>
            <person name="Hayashi T."/>
            <person name="Toyoda A."/>
            <person name="Oliveira C."/>
            <person name="Osipova E."/>
            <person name="Leigh N.D."/>
            <person name="Simon A."/>
            <person name="Yun M.H."/>
        </authorList>
    </citation>
    <scope>NUCLEOTIDE SEQUENCE</scope>
    <source>
        <strain evidence="2">20211129_DDA</strain>
        <tissue evidence="2">Liver</tissue>
    </source>
</reference>
<evidence type="ECO:0000313" key="3">
    <source>
        <dbReference type="Proteomes" id="UP001066276"/>
    </source>
</evidence>
<sequence>MDQAIASLKAQTSSSGEGASSIEDGPWRVGIPSSEAFPPTSKRMQGQRKGKGAGGRRTESTHAQVGEDVNLASTWLEVSASPIVGAGQAGSGGQSQAAAQTAGAVVPPQNTVAGKYTGASSEGESSQRDLAGHLVSVLRWVSEVDLLSTNLVGGPLPGANEGDVREQARRLVSRLGTTKSEQGSQGKGSESNTCMGVGGQLLVLNPYRGDQLTTAAPSAAQPVTSVSGAPATQTVNPPAVMTSTATTLVAQGTASAGTGHPSPLTDLGDIFLEHEQLGRHVPIEVKEKIWKGAYIDIFNLLVDKAEKEEVRRCKECAYS</sequence>
<dbReference type="EMBL" id="JANPWB010000002">
    <property type="protein sequence ID" value="KAJ1207985.1"/>
    <property type="molecule type" value="Genomic_DNA"/>
</dbReference>
<dbReference type="Proteomes" id="UP001066276">
    <property type="component" value="Chromosome 1_2"/>
</dbReference>
<gene>
    <name evidence="2" type="ORF">NDU88_003375</name>
</gene>
<feature type="region of interest" description="Disordered" evidence="1">
    <location>
        <begin position="1"/>
        <end position="68"/>
    </location>
</feature>
<accession>A0AAV7W549</accession>
<organism evidence="2 3">
    <name type="scientific">Pleurodeles waltl</name>
    <name type="common">Iberian ribbed newt</name>
    <dbReference type="NCBI Taxonomy" id="8319"/>
    <lineage>
        <taxon>Eukaryota</taxon>
        <taxon>Metazoa</taxon>
        <taxon>Chordata</taxon>
        <taxon>Craniata</taxon>
        <taxon>Vertebrata</taxon>
        <taxon>Euteleostomi</taxon>
        <taxon>Amphibia</taxon>
        <taxon>Batrachia</taxon>
        <taxon>Caudata</taxon>
        <taxon>Salamandroidea</taxon>
        <taxon>Salamandridae</taxon>
        <taxon>Pleurodelinae</taxon>
        <taxon>Pleurodeles</taxon>
    </lineage>
</organism>
<dbReference type="AlphaFoldDB" id="A0AAV7W549"/>
<proteinExistence type="predicted"/>
<keyword evidence="3" id="KW-1185">Reference proteome</keyword>
<evidence type="ECO:0000256" key="1">
    <source>
        <dbReference type="SAM" id="MobiDB-lite"/>
    </source>
</evidence>
<evidence type="ECO:0000313" key="2">
    <source>
        <dbReference type="EMBL" id="KAJ1207985.1"/>
    </source>
</evidence>
<protein>
    <submittedName>
        <fullName evidence="2">Uncharacterized protein</fullName>
    </submittedName>
</protein>
<feature type="compositionally biased region" description="Polar residues" evidence="1">
    <location>
        <begin position="9"/>
        <end position="18"/>
    </location>
</feature>
<comment type="caution">
    <text evidence="2">The sequence shown here is derived from an EMBL/GenBank/DDBJ whole genome shotgun (WGS) entry which is preliminary data.</text>
</comment>